<feature type="region of interest" description="Disordered" evidence="1">
    <location>
        <begin position="1"/>
        <end position="86"/>
    </location>
</feature>
<organism evidence="2 3">
    <name type="scientific">Eumeta variegata</name>
    <name type="common">Bagworm moth</name>
    <name type="synonym">Eumeta japonica</name>
    <dbReference type="NCBI Taxonomy" id="151549"/>
    <lineage>
        <taxon>Eukaryota</taxon>
        <taxon>Metazoa</taxon>
        <taxon>Ecdysozoa</taxon>
        <taxon>Arthropoda</taxon>
        <taxon>Hexapoda</taxon>
        <taxon>Insecta</taxon>
        <taxon>Pterygota</taxon>
        <taxon>Neoptera</taxon>
        <taxon>Endopterygota</taxon>
        <taxon>Lepidoptera</taxon>
        <taxon>Glossata</taxon>
        <taxon>Ditrysia</taxon>
        <taxon>Tineoidea</taxon>
        <taxon>Psychidae</taxon>
        <taxon>Oiketicinae</taxon>
        <taxon>Eumeta</taxon>
    </lineage>
</organism>
<dbReference type="EMBL" id="BGZK01001178">
    <property type="protein sequence ID" value="GBP73558.1"/>
    <property type="molecule type" value="Genomic_DNA"/>
</dbReference>
<feature type="compositionally biased region" description="Low complexity" evidence="1">
    <location>
        <begin position="10"/>
        <end position="21"/>
    </location>
</feature>
<proteinExistence type="predicted"/>
<dbReference type="AlphaFoldDB" id="A0A4C1YC18"/>
<comment type="caution">
    <text evidence="2">The sequence shown here is derived from an EMBL/GenBank/DDBJ whole genome shotgun (WGS) entry which is preliminary data.</text>
</comment>
<evidence type="ECO:0000313" key="2">
    <source>
        <dbReference type="EMBL" id="GBP73558.1"/>
    </source>
</evidence>
<keyword evidence="3" id="KW-1185">Reference proteome</keyword>
<name>A0A4C1YC18_EUMVA</name>
<evidence type="ECO:0000256" key="1">
    <source>
        <dbReference type="SAM" id="MobiDB-lite"/>
    </source>
</evidence>
<dbReference type="Proteomes" id="UP000299102">
    <property type="component" value="Unassembled WGS sequence"/>
</dbReference>
<gene>
    <name evidence="2" type="ORF">EVAR_99152_1</name>
</gene>
<evidence type="ECO:0000313" key="3">
    <source>
        <dbReference type="Proteomes" id="UP000299102"/>
    </source>
</evidence>
<reference evidence="2 3" key="1">
    <citation type="journal article" date="2019" name="Commun. Biol.">
        <title>The bagworm genome reveals a unique fibroin gene that provides high tensile strength.</title>
        <authorList>
            <person name="Kono N."/>
            <person name="Nakamura H."/>
            <person name="Ohtoshi R."/>
            <person name="Tomita M."/>
            <person name="Numata K."/>
            <person name="Arakawa K."/>
        </authorList>
    </citation>
    <scope>NUCLEOTIDE SEQUENCE [LARGE SCALE GENOMIC DNA]</scope>
</reference>
<sequence>MSINEGPFKRSPGAARRAGPAGRRRLAPGERRSHAPPANETDAPLKSQSDAAEGSLRQIIQIPRVIPVDDATLNKELGNDEKETVS</sequence>
<accession>A0A4C1YC18</accession>
<feature type="compositionally biased region" description="Basic and acidic residues" evidence="1">
    <location>
        <begin position="77"/>
        <end position="86"/>
    </location>
</feature>
<protein>
    <submittedName>
        <fullName evidence="2">Uncharacterized protein</fullName>
    </submittedName>
</protein>